<name>A0A7S1U342_9STRA</name>
<dbReference type="Pfam" id="PF07426">
    <property type="entry name" value="Dynactin_p22"/>
    <property type="match status" value="1"/>
</dbReference>
<gene>
    <name evidence="1" type="ORF">PPAR1163_LOCUS13906</name>
</gene>
<dbReference type="EMBL" id="HBGJ01021418">
    <property type="protein sequence ID" value="CAD9255536.1"/>
    <property type="molecule type" value="Transcribed_RNA"/>
</dbReference>
<dbReference type="InterPro" id="IPR009991">
    <property type="entry name" value="DCTN3"/>
</dbReference>
<dbReference type="GO" id="GO:0005869">
    <property type="term" value="C:dynactin complex"/>
    <property type="evidence" value="ECO:0007669"/>
    <property type="project" value="InterPro"/>
</dbReference>
<sequence length="197" mass="21018">MSLPDLVFRLQELEAALGVPKDSADAGDEGTTGGGMLGVAASLSGRLAEVLAALGSAEGDRPRDVDEELRNILFFLRFRGEATTRSAAAAARLGELLREEARLRALAADVAEMARLREGALATTSYAALPEQAAKLEELEANGAPRHGEAAALLAEARGLAELHDGLMQDVSRQFLKWNARLDAWERAVDERLEAKA</sequence>
<dbReference type="GO" id="GO:0061640">
    <property type="term" value="P:cytoskeleton-dependent cytokinesis"/>
    <property type="evidence" value="ECO:0007669"/>
    <property type="project" value="InterPro"/>
</dbReference>
<reference evidence="1" key="1">
    <citation type="submission" date="2021-01" db="EMBL/GenBank/DDBJ databases">
        <authorList>
            <person name="Corre E."/>
            <person name="Pelletier E."/>
            <person name="Niang G."/>
            <person name="Scheremetjew M."/>
            <person name="Finn R."/>
            <person name="Kale V."/>
            <person name="Holt S."/>
            <person name="Cochrane G."/>
            <person name="Meng A."/>
            <person name="Brown T."/>
            <person name="Cohen L."/>
        </authorList>
    </citation>
    <scope>NUCLEOTIDE SEQUENCE</scope>
    <source>
        <strain evidence="1">CCMP2877</strain>
    </source>
</reference>
<dbReference type="AlphaFoldDB" id="A0A7S1U342"/>
<protein>
    <submittedName>
        <fullName evidence="1">Uncharacterized protein</fullName>
    </submittedName>
</protein>
<evidence type="ECO:0000313" key="1">
    <source>
        <dbReference type="EMBL" id="CAD9255536.1"/>
    </source>
</evidence>
<organism evidence="1">
    <name type="scientific">Phaeomonas parva</name>
    <dbReference type="NCBI Taxonomy" id="124430"/>
    <lineage>
        <taxon>Eukaryota</taxon>
        <taxon>Sar</taxon>
        <taxon>Stramenopiles</taxon>
        <taxon>Ochrophyta</taxon>
        <taxon>Pinguiophyceae</taxon>
        <taxon>Pinguiochrysidales</taxon>
        <taxon>Pinguiochrysidaceae</taxon>
        <taxon>Phaeomonas</taxon>
    </lineage>
</organism>
<accession>A0A7S1U342</accession>
<proteinExistence type="predicted"/>